<feature type="transmembrane region" description="Helical" evidence="19">
    <location>
        <begin position="15"/>
        <end position="48"/>
    </location>
</feature>
<comment type="catalytic activity">
    <reaction evidence="1 18">
        <text>a 1,2-diacyl-sn-glycero-3-phosphate + CTP + H(+) = a CDP-1,2-diacyl-sn-glycerol + diphosphate</text>
        <dbReference type="Rhea" id="RHEA:16229"/>
        <dbReference type="ChEBI" id="CHEBI:15378"/>
        <dbReference type="ChEBI" id="CHEBI:33019"/>
        <dbReference type="ChEBI" id="CHEBI:37563"/>
        <dbReference type="ChEBI" id="CHEBI:58332"/>
        <dbReference type="ChEBI" id="CHEBI:58608"/>
        <dbReference type="EC" id="2.7.7.41"/>
    </reaction>
</comment>
<evidence type="ECO:0000313" key="20">
    <source>
        <dbReference type="EMBL" id="CUH68597.1"/>
    </source>
</evidence>
<gene>
    <name evidence="20" type="primary">cdsA</name>
    <name evidence="20" type="ORF">TG4357_03686</name>
</gene>
<dbReference type="PANTHER" id="PTHR46382">
    <property type="entry name" value="PHOSPHATIDATE CYTIDYLYLTRANSFERASE"/>
    <property type="match status" value="1"/>
</dbReference>
<comment type="similarity">
    <text evidence="5 18">Belongs to the CDS family.</text>
</comment>
<evidence type="ECO:0000256" key="5">
    <source>
        <dbReference type="ARBA" id="ARBA00010185"/>
    </source>
</evidence>
<evidence type="ECO:0000256" key="1">
    <source>
        <dbReference type="ARBA" id="ARBA00001698"/>
    </source>
</evidence>
<comment type="subcellular location">
    <subcellularLocation>
        <location evidence="2">Cell membrane</location>
        <topology evidence="2">Multi-pass membrane protein</topology>
    </subcellularLocation>
</comment>
<keyword evidence="8" id="KW-1003">Cell membrane</keyword>
<comment type="pathway">
    <text evidence="4">Lipid metabolism.</text>
</comment>
<feature type="transmembrane region" description="Helical" evidence="19">
    <location>
        <begin position="60"/>
        <end position="77"/>
    </location>
</feature>
<keyword evidence="16" id="KW-0594">Phospholipid biosynthesis</keyword>
<evidence type="ECO:0000256" key="18">
    <source>
        <dbReference type="RuleBase" id="RU003938"/>
    </source>
</evidence>
<proteinExistence type="inferred from homology"/>
<evidence type="ECO:0000256" key="12">
    <source>
        <dbReference type="ARBA" id="ARBA00022695"/>
    </source>
</evidence>
<keyword evidence="11 18" id="KW-0812">Transmembrane</keyword>
<keyword evidence="21" id="KW-1185">Reference proteome</keyword>
<dbReference type="RefSeq" id="WP_058264352.1">
    <property type="nucleotide sequence ID" value="NZ_CP051181.1"/>
</dbReference>
<evidence type="ECO:0000256" key="6">
    <source>
        <dbReference type="ARBA" id="ARBA00012487"/>
    </source>
</evidence>
<evidence type="ECO:0000256" key="4">
    <source>
        <dbReference type="ARBA" id="ARBA00005189"/>
    </source>
</evidence>
<dbReference type="STRING" id="53501.SAMN04488043_106147"/>
<dbReference type="GO" id="GO:0005886">
    <property type="term" value="C:plasma membrane"/>
    <property type="evidence" value="ECO:0007669"/>
    <property type="project" value="UniProtKB-SubCell"/>
</dbReference>
<evidence type="ECO:0000256" key="8">
    <source>
        <dbReference type="ARBA" id="ARBA00022475"/>
    </source>
</evidence>
<feature type="transmembrane region" description="Helical" evidence="19">
    <location>
        <begin position="106"/>
        <end position="123"/>
    </location>
</feature>
<dbReference type="GO" id="GO:0016024">
    <property type="term" value="P:CDP-diacylglycerol biosynthetic process"/>
    <property type="evidence" value="ECO:0007669"/>
    <property type="project" value="UniProtKB-UniPathway"/>
</dbReference>
<reference evidence="20 21" key="1">
    <citation type="submission" date="2015-09" db="EMBL/GenBank/DDBJ databases">
        <authorList>
            <consortium name="Swine Surveillance"/>
        </authorList>
    </citation>
    <scope>NUCLEOTIDE SEQUENCE [LARGE SCALE GENOMIC DNA]</scope>
    <source>
        <strain evidence="20 21">CECT 4357</strain>
    </source>
</reference>
<evidence type="ECO:0000256" key="11">
    <source>
        <dbReference type="ARBA" id="ARBA00022692"/>
    </source>
</evidence>
<evidence type="ECO:0000256" key="15">
    <source>
        <dbReference type="ARBA" id="ARBA00023136"/>
    </source>
</evidence>
<comment type="pathway">
    <text evidence="3 18">Phospholipid metabolism; CDP-diacylglycerol biosynthesis; CDP-diacylglycerol from sn-glycerol 3-phosphate: step 3/3.</text>
</comment>
<dbReference type="PROSITE" id="PS01315">
    <property type="entry name" value="CDS"/>
    <property type="match status" value="1"/>
</dbReference>
<keyword evidence="17" id="KW-1208">Phospholipid metabolism</keyword>
<dbReference type="EC" id="2.7.7.41" evidence="6 18"/>
<evidence type="ECO:0000256" key="7">
    <source>
        <dbReference type="ARBA" id="ARBA00019373"/>
    </source>
</evidence>
<sequence length="262" mass="27555">MSADSKWNDLIPRVLSALVMVVVGVAAIWAGGTIFIALIAVLAGLMIWELMRMLEPENGASRIWMALLTTAAIAAVSFLPPPARLPVVLAPVLVGLSSVRSHRAIWLAYGVVVMLGAFSALNLRAGGPIWIVWLVSVVAVCDIAGYFAGRVLGGPKFWPRVSPKKTWSGTIAGWIGAALVGTWFMTQSPAGPELVFVSVIMAFASQLGDVAESAIKRTVGIKDSSNLIPGHGGVLDRFDAMLGALLLALFAGFFTSFLPGVG</sequence>
<evidence type="ECO:0000256" key="2">
    <source>
        <dbReference type="ARBA" id="ARBA00004651"/>
    </source>
</evidence>
<evidence type="ECO:0000256" key="17">
    <source>
        <dbReference type="ARBA" id="ARBA00023264"/>
    </source>
</evidence>
<dbReference type="OrthoDB" id="9799199at2"/>
<dbReference type="EMBL" id="CYSA01000028">
    <property type="protein sequence ID" value="CUH68597.1"/>
    <property type="molecule type" value="Genomic_DNA"/>
</dbReference>
<dbReference type="InterPro" id="IPR000374">
    <property type="entry name" value="PC_trans"/>
</dbReference>
<evidence type="ECO:0000256" key="9">
    <source>
        <dbReference type="ARBA" id="ARBA00022516"/>
    </source>
</evidence>
<feature type="transmembrane region" description="Helical" evidence="19">
    <location>
        <begin position="240"/>
        <end position="261"/>
    </location>
</feature>
<evidence type="ECO:0000256" key="16">
    <source>
        <dbReference type="ARBA" id="ARBA00023209"/>
    </source>
</evidence>
<feature type="transmembrane region" description="Helical" evidence="19">
    <location>
        <begin position="129"/>
        <end position="148"/>
    </location>
</feature>
<evidence type="ECO:0000256" key="14">
    <source>
        <dbReference type="ARBA" id="ARBA00023098"/>
    </source>
</evidence>
<organism evidence="20 21">
    <name type="scientific">Thalassovita gelatinovora</name>
    <name type="common">Thalassobius gelatinovorus</name>
    <dbReference type="NCBI Taxonomy" id="53501"/>
    <lineage>
        <taxon>Bacteria</taxon>
        <taxon>Pseudomonadati</taxon>
        <taxon>Pseudomonadota</taxon>
        <taxon>Alphaproteobacteria</taxon>
        <taxon>Rhodobacterales</taxon>
        <taxon>Roseobacteraceae</taxon>
        <taxon>Thalassovita</taxon>
    </lineage>
</organism>
<evidence type="ECO:0000256" key="3">
    <source>
        <dbReference type="ARBA" id="ARBA00005119"/>
    </source>
</evidence>
<keyword evidence="13 19" id="KW-1133">Transmembrane helix</keyword>
<accession>A0A0P1G7M9</accession>
<dbReference type="PANTHER" id="PTHR46382:SF1">
    <property type="entry name" value="PHOSPHATIDATE CYTIDYLYLTRANSFERASE"/>
    <property type="match status" value="1"/>
</dbReference>
<dbReference type="Proteomes" id="UP000051587">
    <property type="component" value="Unassembled WGS sequence"/>
</dbReference>
<dbReference type="AlphaFoldDB" id="A0A0P1G7M9"/>
<evidence type="ECO:0000313" key="21">
    <source>
        <dbReference type="Proteomes" id="UP000051587"/>
    </source>
</evidence>
<dbReference type="UniPathway" id="UPA00557">
    <property type="reaction ID" value="UER00614"/>
</dbReference>
<evidence type="ECO:0000256" key="13">
    <source>
        <dbReference type="ARBA" id="ARBA00022989"/>
    </source>
</evidence>
<keyword evidence="12 18" id="KW-0548">Nucleotidyltransferase</keyword>
<keyword evidence="9" id="KW-0444">Lipid biosynthesis</keyword>
<feature type="transmembrane region" description="Helical" evidence="19">
    <location>
        <begin position="169"/>
        <end position="186"/>
    </location>
</feature>
<dbReference type="GO" id="GO:0004605">
    <property type="term" value="F:phosphatidate cytidylyltransferase activity"/>
    <property type="evidence" value="ECO:0007669"/>
    <property type="project" value="UniProtKB-EC"/>
</dbReference>
<protein>
    <recommendedName>
        <fullName evidence="7 18">Phosphatidate cytidylyltransferase</fullName>
        <ecNumber evidence="6 18">2.7.7.41</ecNumber>
    </recommendedName>
</protein>
<evidence type="ECO:0000256" key="19">
    <source>
        <dbReference type="SAM" id="Phobius"/>
    </source>
</evidence>
<keyword evidence="10 18" id="KW-0808">Transferase</keyword>
<evidence type="ECO:0000256" key="10">
    <source>
        <dbReference type="ARBA" id="ARBA00022679"/>
    </source>
</evidence>
<name>A0A0P1G7M9_THAGE</name>
<keyword evidence="14" id="KW-0443">Lipid metabolism</keyword>
<keyword evidence="15 19" id="KW-0472">Membrane</keyword>
<dbReference type="Pfam" id="PF01148">
    <property type="entry name" value="CTP_transf_1"/>
    <property type="match status" value="1"/>
</dbReference>